<dbReference type="Proteomes" id="UP000179118">
    <property type="component" value="Unassembled WGS sequence"/>
</dbReference>
<sequence length="82" mass="9002">MKKRVIFDLVLLGAVFYTPWWTVAILASLGAFLLPPYYEIIAFGILIDILYGARSLSLGGMLGTVAAFIIFLTASYAKKAVR</sequence>
<proteinExistence type="predicted"/>
<name>A0A1G2S7K0_9BACT</name>
<keyword evidence="1" id="KW-1133">Transmembrane helix</keyword>
<evidence type="ECO:0000313" key="2">
    <source>
        <dbReference type="EMBL" id="OHA81026.1"/>
    </source>
</evidence>
<feature type="transmembrane region" description="Helical" evidence="1">
    <location>
        <begin position="9"/>
        <end position="34"/>
    </location>
</feature>
<evidence type="ECO:0000313" key="3">
    <source>
        <dbReference type="Proteomes" id="UP000179118"/>
    </source>
</evidence>
<gene>
    <name evidence="2" type="ORF">A3D51_01580</name>
</gene>
<dbReference type="AlphaFoldDB" id="A0A1G2S7K0"/>
<dbReference type="EMBL" id="MHUT01000011">
    <property type="protein sequence ID" value="OHA81026.1"/>
    <property type="molecule type" value="Genomic_DNA"/>
</dbReference>
<reference evidence="2 3" key="1">
    <citation type="journal article" date="2016" name="Nat. Commun.">
        <title>Thousands of microbial genomes shed light on interconnected biogeochemical processes in an aquifer system.</title>
        <authorList>
            <person name="Anantharaman K."/>
            <person name="Brown C.T."/>
            <person name="Hug L.A."/>
            <person name="Sharon I."/>
            <person name="Castelle C.J."/>
            <person name="Probst A.J."/>
            <person name="Thomas B.C."/>
            <person name="Singh A."/>
            <person name="Wilkins M.J."/>
            <person name="Karaoz U."/>
            <person name="Brodie E.L."/>
            <person name="Williams K.H."/>
            <person name="Hubbard S.S."/>
            <person name="Banfield J.F."/>
        </authorList>
    </citation>
    <scope>NUCLEOTIDE SEQUENCE [LARGE SCALE GENOMIC DNA]</scope>
</reference>
<evidence type="ECO:0000256" key="1">
    <source>
        <dbReference type="SAM" id="Phobius"/>
    </source>
</evidence>
<evidence type="ECO:0008006" key="4">
    <source>
        <dbReference type="Google" id="ProtNLM"/>
    </source>
</evidence>
<protein>
    <recommendedName>
        <fullName evidence="4">Rod shape-determining protein MreD</fullName>
    </recommendedName>
</protein>
<organism evidence="2 3">
    <name type="scientific">Candidatus Yonathbacteria bacterium RIFCSPHIGHO2_02_FULL_44_14</name>
    <dbReference type="NCBI Taxonomy" id="1802724"/>
    <lineage>
        <taxon>Bacteria</taxon>
        <taxon>Candidatus Yonathiibacteriota</taxon>
    </lineage>
</organism>
<feature type="transmembrane region" description="Helical" evidence="1">
    <location>
        <begin position="40"/>
        <end position="72"/>
    </location>
</feature>
<accession>A0A1G2S7K0</accession>
<keyword evidence="1" id="KW-0812">Transmembrane</keyword>
<comment type="caution">
    <text evidence="2">The sequence shown here is derived from an EMBL/GenBank/DDBJ whole genome shotgun (WGS) entry which is preliminary data.</text>
</comment>
<keyword evidence="1" id="KW-0472">Membrane</keyword>